<proteinExistence type="predicted"/>
<organism evidence="1">
    <name type="scientific">marine metagenome</name>
    <dbReference type="NCBI Taxonomy" id="408172"/>
    <lineage>
        <taxon>unclassified sequences</taxon>
        <taxon>metagenomes</taxon>
        <taxon>ecological metagenomes</taxon>
    </lineage>
</organism>
<dbReference type="AlphaFoldDB" id="A0A382TYA0"/>
<gene>
    <name evidence="1" type="ORF">METZ01_LOCUS379900</name>
</gene>
<dbReference type="EMBL" id="UINC01140096">
    <property type="protein sequence ID" value="SVD27046.1"/>
    <property type="molecule type" value="Genomic_DNA"/>
</dbReference>
<name>A0A382TYA0_9ZZZZ</name>
<accession>A0A382TYA0</accession>
<sequence length="44" mass="5084">MLFDPIIANPVPVLSKQWKIVENPSEDEKWDSQIDTVKILTCNK</sequence>
<reference evidence="1" key="1">
    <citation type="submission" date="2018-05" db="EMBL/GenBank/DDBJ databases">
        <authorList>
            <person name="Lanie J.A."/>
            <person name="Ng W.-L."/>
            <person name="Kazmierczak K.M."/>
            <person name="Andrzejewski T.M."/>
            <person name="Davidsen T.M."/>
            <person name="Wayne K.J."/>
            <person name="Tettelin H."/>
            <person name="Glass J.I."/>
            <person name="Rusch D."/>
            <person name="Podicherti R."/>
            <person name="Tsui H.-C.T."/>
            <person name="Winkler M.E."/>
        </authorList>
    </citation>
    <scope>NUCLEOTIDE SEQUENCE</scope>
</reference>
<evidence type="ECO:0000313" key="1">
    <source>
        <dbReference type="EMBL" id="SVD27046.1"/>
    </source>
</evidence>
<protein>
    <submittedName>
        <fullName evidence="1">Uncharacterized protein</fullName>
    </submittedName>
</protein>